<sequence>MIAALMLAATVAIPNNFLLYEKEAAKKDDNPETSWSATGKRTAPLVVNPCQKAALGRAGRTQARTLTYTAVPDYAKSEQVVLYSSPAAAGKALRDLESAVRACGSAAYRYSATAIALGDKGLMVTGQAYHNRKPAVGGERAVVTRRANALILYTVSGEWGKPAKADFKRQTSDTKRMLAKICTLADC</sequence>
<dbReference type="EMBL" id="JAMZEB010000002">
    <property type="protein sequence ID" value="MCP2354913.1"/>
    <property type="molecule type" value="Genomic_DNA"/>
</dbReference>
<evidence type="ECO:0000313" key="1">
    <source>
        <dbReference type="EMBL" id="MCP2354913.1"/>
    </source>
</evidence>
<dbReference type="AlphaFoldDB" id="A0A9X2GIT0"/>
<keyword evidence="2" id="KW-1185">Reference proteome</keyword>
<comment type="caution">
    <text evidence="1">The sequence shown here is derived from an EMBL/GenBank/DDBJ whole genome shotgun (WGS) entry which is preliminary data.</text>
</comment>
<evidence type="ECO:0008006" key="3">
    <source>
        <dbReference type="Google" id="ProtNLM"/>
    </source>
</evidence>
<dbReference type="InterPro" id="IPR038232">
    <property type="entry name" value="PknH-like_Extracell_sf"/>
</dbReference>
<dbReference type="Gene3D" id="3.40.1000.70">
    <property type="entry name" value="PknH-like extracellular domain"/>
    <property type="match status" value="1"/>
</dbReference>
<evidence type="ECO:0000313" key="2">
    <source>
        <dbReference type="Proteomes" id="UP001139648"/>
    </source>
</evidence>
<name>A0A9X2GIT0_9ACTN</name>
<proteinExistence type="predicted"/>
<reference evidence="1" key="1">
    <citation type="submission" date="2022-06" db="EMBL/GenBank/DDBJ databases">
        <title>Sequencing the genomes of 1000 actinobacteria strains.</title>
        <authorList>
            <person name="Klenk H.-P."/>
        </authorList>
    </citation>
    <scope>NUCLEOTIDE SEQUENCE</scope>
    <source>
        <strain evidence="1">DSM 46694</strain>
    </source>
</reference>
<gene>
    <name evidence="1" type="ORF">HD597_001933</name>
</gene>
<dbReference type="Proteomes" id="UP001139648">
    <property type="component" value="Unassembled WGS sequence"/>
</dbReference>
<dbReference type="RefSeq" id="WP_253741557.1">
    <property type="nucleotide sequence ID" value="NZ_BAABKA010000056.1"/>
</dbReference>
<protein>
    <recommendedName>
        <fullName evidence="3">Sensor domain-containing protein</fullName>
    </recommendedName>
</protein>
<accession>A0A9X2GIT0</accession>
<organism evidence="1 2">
    <name type="scientific">Nonomuraea thailandensis</name>
    <dbReference type="NCBI Taxonomy" id="1188745"/>
    <lineage>
        <taxon>Bacteria</taxon>
        <taxon>Bacillati</taxon>
        <taxon>Actinomycetota</taxon>
        <taxon>Actinomycetes</taxon>
        <taxon>Streptosporangiales</taxon>
        <taxon>Streptosporangiaceae</taxon>
        <taxon>Nonomuraea</taxon>
    </lineage>
</organism>